<proteinExistence type="predicted"/>
<comment type="caution">
    <text evidence="1">The sequence shown here is derived from an EMBL/GenBank/DDBJ whole genome shotgun (WGS) entry which is preliminary data.</text>
</comment>
<organism evidence="1 2">
    <name type="scientific">Dryococelus australis</name>
    <dbReference type="NCBI Taxonomy" id="614101"/>
    <lineage>
        <taxon>Eukaryota</taxon>
        <taxon>Metazoa</taxon>
        <taxon>Ecdysozoa</taxon>
        <taxon>Arthropoda</taxon>
        <taxon>Hexapoda</taxon>
        <taxon>Insecta</taxon>
        <taxon>Pterygota</taxon>
        <taxon>Neoptera</taxon>
        <taxon>Polyneoptera</taxon>
        <taxon>Phasmatodea</taxon>
        <taxon>Verophasmatodea</taxon>
        <taxon>Anareolatae</taxon>
        <taxon>Phasmatidae</taxon>
        <taxon>Eurycanthinae</taxon>
        <taxon>Dryococelus</taxon>
    </lineage>
</organism>
<name>A0ABQ9GTM6_9NEOP</name>
<evidence type="ECO:0000313" key="2">
    <source>
        <dbReference type="Proteomes" id="UP001159363"/>
    </source>
</evidence>
<protein>
    <submittedName>
        <fullName evidence="1">Uncharacterized protein</fullName>
    </submittedName>
</protein>
<accession>A0ABQ9GTM6</accession>
<dbReference type="EMBL" id="JARBHB010000009">
    <property type="protein sequence ID" value="KAJ8875377.1"/>
    <property type="molecule type" value="Genomic_DNA"/>
</dbReference>
<gene>
    <name evidence="1" type="ORF">PR048_023272</name>
</gene>
<reference evidence="1 2" key="1">
    <citation type="submission" date="2023-02" db="EMBL/GenBank/DDBJ databases">
        <title>LHISI_Scaffold_Assembly.</title>
        <authorList>
            <person name="Stuart O.P."/>
            <person name="Cleave R."/>
            <person name="Magrath M.J.L."/>
            <person name="Mikheyev A.S."/>
        </authorList>
    </citation>
    <scope>NUCLEOTIDE SEQUENCE [LARGE SCALE GENOMIC DNA]</scope>
    <source>
        <strain evidence="1">Daus_M_001</strain>
        <tissue evidence="1">Leg muscle</tissue>
    </source>
</reference>
<dbReference type="Proteomes" id="UP001159363">
    <property type="component" value="Chromosome 8"/>
</dbReference>
<evidence type="ECO:0000313" key="1">
    <source>
        <dbReference type="EMBL" id="KAJ8875377.1"/>
    </source>
</evidence>
<sequence>MVPCYRAREGCLKSRFGREDILTDVYIRELINLTIQNMSDNYQLSAVFLYASMLFPLVESFLTDDLLCAWQRSAVGHQGENKLMCLTELLRREVEQEERINIAM</sequence>
<keyword evidence="2" id="KW-1185">Reference proteome</keyword>